<dbReference type="InterPro" id="IPR036116">
    <property type="entry name" value="FN3_sf"/>
</dbReference>
<dbReference type="PANTHER" id="PTHR43656:SF2">
    <property type="entry name" value="BINDING OXIDOREDUCTASE, PUTATIVE (AFU_ORTHOLOGUE AFUA_2G08260)-RELATED"/>
    <property type="match status" value="1"/>
</dbReference>
<proteinExistence type="predicted"/>
<organism evidence="4 5">
    <name type="scientific">Paremcibacter congregatus</name>
    <dbReference type="NCBI Taxonomy" id="2043170"/>
    <lineage>
        <taxon>Bacteria</taxon>
        <taxon>Pseudomonadati</taxon>
        <taxon>Pseudomonadota</taxon>
        <taxon>Alphaproteobacteria</taxon>
        <taxon>Emcibacterales</taxon>
        <taxon>Emcibacteraceae</taxon>
        <taxon>Paremcibacter</taxon>
    </lineage>
</organism>
<evidence type="ECO:0000313" key="4">
    <source>
        <dbReference type="EMBL" id="PHZ86339.1"/>
    </source>
</evidence>
<name>A0A2G4YVI5_9PROT</name>
<dbReference type="Proteomes" id="UP000229730">
    <property type="component" value="Unassembled WGS sequence"/>
</dbReference>
<dbReference type="GO" id="GO:0010181">
    <property type="term" value="F:FMN binding"/>
    <property type="evidence" value="ECO:0007669"/>
    <property type="project" value="InterPro"/>
</dbReference>
<dbReference type="Pfam" id="PF00724">
    <property type="entry name" value="Oxidored_FMN"/>
    <property type="match status" value="2"/>
</dbReference>
<dbReference type="EMBL" id="PDEM01000009">
    <property type="protein sequence ID" value="PHZ86339.1"/>
    <property type="molecule type" value="Genomic_DNA"/>
</dbReference>
<gene>
    <name evidence="4" type="ORF">CRD36_04695</name>
</gene>
<dbReference type="InterPro" id="IPR051799">
    <property type="entry name" value="NADH_flavin_oxidoreductase"/>
</dbReference>
<dbReference type="RefSeq" id="WP_099471923.1">
    <property type="nucleotide sequence ID" value="NZ_CP041025.1"/>
</dbReference>
<keyword evidence="2" id="KW-0560">Oxidoreductase</keyword>
<feature type="domain" description="NADH:flavin oxidoreductase/NADH oxidase N-terminal" evidence="3">
    <location>
        <begin position="288"/>
        <end position="340"/>
    </location>
</feature>
<dbReference type="GO" id="GO:0016491">
    <property type="term" value="F:oxidoreductase activity"/>
    <property type="evidence" value="ECO:0007669"/>
    <property type="project" value="UniProtKB-KW"/>
</dbReference>
<keyword evidence="5" id="KW-1185">Reference proteome</keyword>
<dbReference type="InterPro" id="IPR001155">
    <property type="entry name" value="OxRdtase_FMN_N"/>
</dbReference>
<dbReference type="CDD" id="cd02803">
    <property type="entry name" value="OYE_like_FMN_family"/>
    <property type="match status" value="1"/>
</dbReference>
<sequence length="483" mass="53688">MRDHILTPLTINGMLVPNRTVVPAMVTRLSGEDGYVNQAIIDRYVSYAKGDVGLIIVEAMAIHQSKSGPLLRISDDKFIEGHRKLTDAIHRTSQSKVVPQIIHFMKVARSGWRQTIDMLSEDDITAIIRDFGDAALRAKEAGYDGVELHSAHAYTLSSFLSRHNKRRDRYDGRSLEGRLRMFGDVMAEVRSKVGKDFPIGVRFLADEMIKDGYTLEDSRLIALRMAQLGVDYISLSVGGKFEDAILQDGLPPYPYTGYSGERCMPGASFPKMPHIHYAAAIKEMINAKGFDIPVISVGKINAPEDAERLLAGGKADMVGMARQLLADPNWPKKVAQEREQDIVTCVYCNVCKQLDEKFKEVTCFLWPKGYLQAPDYDPDMTAPAWEDDSPLNATYVNGAVKLKWTRASGEVSGYDLYRTEDSGAVEIIEAKKGGKFDDKTVLGGLKYSYYIRAYNKSGQAGPPSNVVELELPIEDFLPQQTAS</sequence>
<dbReference type="SUPFAM" id="SSF51395">
    <property type="entry name" value="FMN-linked oxidoreductases"/>
    <property type="match status" value="1"/>
</dbReference>
<dbReference type="PANTHER" id="PTHR43656">
    <property type="entry name" value="BINDING OXIDOREDUCTASE, PUTATIVE (AFU_ORTHOLOGUE AFUA_2G08260)-RELATED"/>
    <property type="match status" value="1"/>
</dbReference>
<dbReference type="InterPro" id="IPR013785">
    <property type="entry name" value="Aldolase_TIM"/>
</dbReference>
<protein>
    <submittedName>
        <fullName evidence="4">NADH:flavin oxidoreductase</fullName>
    </submittedName>
</protein>
<accession>A0A2G4YVI5</accession>
<dbReference type="InterPro" id="IPR013783">
    <property type="entry name" value="Ig-like_fold"/>
</dbReference>
<evidence type="ECO:0000256" key="2">
    <source>
        <dbReference type="ARBA" id="ARBA00023002"/>
    </source>
</evidence>
<dbReference type="InParanoid" id="A0A2G4YVI5"/>
<reference evidence="4 5" key="1">
    <citation type="submission" date="2017-10" db="EMBL/GenBank/DDBJ databases">
        <title>Frigbacter circumglobatus gen. nov. sp. nov., isolated from sediment cultured in situ.</title>
        <authorList>
            <person name="Zhao Z."/>
        </authorList>
    </citation>
    <scope>NUCLEOTIDE SEQUENCE [LARGE SCALE GENOMIC DNA]</scope>
    <source>
        <strain evidence="4 5">ZYL</strain>
    </source>
</reference>
<evidence type="ECO:0000313" key="5">
    <source>
        <dbReference type="Proteomes" id="UP000229730"/>
    </source>
</evidence>
<dbReference type="Gene3D" id="2.60.40.10">
    <property type="entry name" value="Immunoglobulins"/>
    <property type="match status" value="1"/>
</dbReference>
<dbReference type="SUPFAM" id="SSF49265">
    <property type="entry name" value="Fibronectin type III"/>
    <property type="match status" value="1"/>
</dbReference>
<keyword evidence="1" id="KW-0285">Flavoprotein</keyword>
<dbReference type="AlphaFoldDB" id="A0A2G4YVI5"/>
<comment type="caution">
    <text evidence="4">The sequence shown here is derived from an EMBL/GenBank/DDBJ whole genome shotgun (WGS) entry which is preliminary data.</text>
</comment>
<dbReference type="Gene3D" id="3.20.20.70">
    <property type="entry name" value="Aldolase class I"/>
    <property type="match status" value="1"/>
</dbReference>
<feature type="domain" description="NADH:flavin oxidoreductase/NADH oxidase N-terminal" evidence="3">
    <location>
        <begin position="5"/>
        <end position="234"/>
    </location>
</feature>
<evidence type="ECO:0000256" key="1">
    <source>
        <dbReference type="ARBA" id="ARBA00022630"/>
    </source>
</evidence>
<dbReference type="OrthoDB" id="9804454at2"/>
<evidence type="ECO:0000259" key="3">
    <source>
        <dbReference type="Pfam" id="PF00724"/>
    </source>
</evidence>